<dbReference type="EMBL" id="LR031872">
    <property type="protein sequence ID" value="VDC94623.1"/>
    <property type="molecule type" value="Genomic_DNA"/>
</dbReference>
<evidence type="ECO:0000313" key="2">
    <source>
        <dbReference type="EMBL" id="VDC94623.1"/>
    </source>
</evidence>
<accession>A0A3P6B2R5</accession>
<dbReference type="Pfam" id="PF13966">
    <property type="entry name" value="zf-RVT"/>
    <property type="match status" value="1"/>
</dbReference>
<organism evidence="2">
    <name type="scientific">Brassica oleracea</name>
    <name type="common">Wild cabbage</name>
    <dbReference type="NCBI Taxonomy" id="3712"/>
    <lineage>
        <taxon>Eukaryota</taxon>
        <taxon>Viridiplantae</taxon>
        <taxon>Streptophyta</taxon>
        <taxon>Embryophyta</taxon>
        <taxon>Tracheophyta</taxon>
        <taxon>Spermatophyta</taxon>
        <taxon>Magnoliopsida</taxon>
        <taxon>eudicotyledons</taxon>
        <taxon>Gunneridae</taxon>
        <taxon>Pentapetalae</taxon>
        <taxon>rosids</taxon>
        <taxon>malvids</taxon>
        <taxon>Brassicales</taxon>
        <taxon>Brassicaceae</taxon>
        <taxon>Brassiceae</taxon>
        <taxon>Brassica</taxon>
    </lineage>
</organism>
<name>A0A3P6B2R5_BRAOL</name>
<dbReference type="PANTHER" id="PTHR33116">
    <property type="entry name" value="REVERSE TRANSCRIPTASE ZINC-BINDING DOMAIN-CONTAINING PROTEIN-RELATED-RELATED"/>
    <property type="match status" value="1"/>
</dbReference>
<protein>
    <recommendedName>
        <fullName evidence="1">Reverse transcriptase zinc-binding domain-containing protein</fullName>
    </recommendedName>
</protein>
<evidence type="ECO:0000259" key="1">
    <source>
        <dbReference type="Pfam" id="PF13966"/>
    </source>
</evidence>
<dbReference type="PANTHER" id="PTHR33116:SF84">
    <property type="entry name" value="RNA-DIRECTED DNA POLYMERASE"/>
    <property type="match status" value="1"/>
</dbReference>
<dbReference type="InterPro" id="IPR026960">
    <property type="entry name" value="RVT-Znf"/>
</dbReference>
<gene>
    <name evidence="2" type="ORF">BOLC3T17965H</name>
</gene>
<dbReference type="AlphaFoldDB" id="A0A3P6B2R5"/>
<feature type="domain" description="Reverse transcriptase zinc-binding" evidence="1">
    <location>
        <begin position="1"/>
        <end position="50"/>
    </location>
</feature>
<sequence>MWVANYDRLSTRARLASWGLPIPVSCPLCNTAPETRDHLFLSCQYSNDVWSQVFTRCGPPHQSFANWSELPSWIRAPHSRRMLLLRKLVSQAVVFHLWKQRNNLIHNNVSLPATAVFRGIDREMRNLISAKRSNKLFTALMVIWLR</sequence>
<reference evidence="2" key="1">
    <citation type="submission" date="2018-11" db="EMBL/GenBank/DDBJ databases">
        <authorList>
            <consortium name="Genoscope - CEA"/>
            <person name="William W."/>
        </authorList>
    </citation>
    <scope>NUCLEOTIDE SEQUENCE</scope>
</reference>
<proteinExistence type="predicted"/>